<sequence length="333" mass="36840">MYRVFIAFLAILRSIQSGIPSDDGRVHNISAVIFFASTDSIHTCQNVDHIAYLNISKVANIQVVIVGGPYPRTCNCKSTLTYSISSLVEWARDSLKMAVATISLAMNRGKGDFTFYSSRIQIMNKMDESSVGNDRLPNLVVLDKEKEGNDGDTVVINAYPPEQQINHIPKNLMNVRRAQRTVGLNPEHYQTFTLQTESDIGEDKKTASLGWSLSKLMSIVKNSLFQNAVTELVDFLESNEESGQNDLQEYVLLPSVSKTLRELRAQNNGRFLLVVNGGNLSMVSNPYSDLVQAIKHVRETTDCSRTLIVVTGDCSNSNDGNLPVFAIGKDPSK</sequence>
<gene>
    <name evidence="2" type="ORF">RI129_009269</name>
</gene>
<organism evidence="2 3">
    <name type="scientific">Pyrocoelia pectoralis</name>
    <dbReference type="NCBI Taxonomy" id="417401"/>
    <lineage>
        <taxon>Eukaryota</taxon>
        <taxon>Metazoa</taxon>
        <taxon>Ecdysozoa</taxon>
        <taxon>Arthropoda</taxon>
        <taxon>Hexapoda</taxon>
        <taxon>Insecta</taxon>
        <taxon>Pterygota</taxon>
        <taxon>Neoptera</taxon>
        <taxon>Endopterygota</taxon>
        <taxon>Coleoptera</taxon>
        <taxon>Polyphaga</taxon>
        <taxon>Elateriformia</taxon>
        <taxon>Elateroidea</taxon>
        <taxon>Lampyridae</taxon>
        <taxon>Lampyrinae</taxon>
        <taxon>Pyrocoelia</taxon>
    </lineage>
</organism>
<proteinExistence type="predicted"/>
<evidence type="ECO:0008006" key="4">
    <source>
        <dbReference type="Google" id="ProtNLM"/>
    </source>
</evidence>
<evidence type="ECO:0000313" key="3">
    <source>
        <dbReference type="Proteomes" id="UP001329430"/>
    </source>
</evidence>
<evidence type="ECO:0000256" key="1">
    <source>
        <dbReference type="SAM" id="SignalP"/>
    </source>
</evidence>
<keyword evidence="3" id="KW-1185">Reference proteome</keyword>
<keyword evidence="1" id="KW-0732">Signal</keyword>
<dbReference type="Proteomes" id="UP001329430">
    <property type="component" value="Chromosome 7"/>
</dbReference>
<evidence type="ECO:0000313" key="2">
    <source>
        <dbReference type="EMBL" id="KAK5640722.1"/>
    </source>
</evidence>
<dbReference type="AlphaFoldDB" id="A0AAN7V489"/>
<accession>A0AAN7V489</accession>
<comment type="caution">
    <text evidence="2">The sequence shown here is derived from an EMBL/GenBank/DDBJ whole genome shotgun (WGS) entry which is preliminary data.</text>
</comment>
<reference evidence="2 3" key="1">
    <citation type="journal article" date="2024" name="Insects">
        <title>An Improved Chromosome-Level Genome Assembly of the Firefly Pyrocoelia pectoralis.</title>
        <authorList>
            <person name="Fu X."/>
            <person name="Meyer-Rochow V.B."/>
            <person name="Ballantyne L."/>
            <person name="Zhu X."/>
        </authorList>
    </citation>
    <scope>NUCLEOTIDE SEQUENCE [LARGE SCALE GENOMIC DNA]</scope>
    <source>
        <strain evidence="2">XCY_ONT2</strain>
    </source>
</reference>
<protein>
    <recommendedName>
        <fullName evidence="4">VWFA domain-containing protein</fullName>
    </recommendedName>
</protein>
<feature type="signal peptide" evidence="1">
    <location>
        <begin position="1"/>
        <end position="17"/>
    </location>
</feature>
<name>A0AAN7V489_9COLE</name>
<dbReference type="EMBL" id="JAVRBK010000007">
    <property type="protein sequence ID" value="KAK5640722.1"/>
    <property type="molecule type" value="Genomic_DNA"/>
</dbReference>
<feature type="chain" id="PRO_5042911700" description="VWFA domain-containing protein" evidence="1">
    <location>
        <begin position="18"/>
        <end position="333"/>
    </location>
</feature>